<feature type="transmembrane region" description="Helical" evidence="5">
    <location>
        <begin position="289"/>
        <end position="309"/>
    </location>
</feature>
<feature type="transmembrane region" description="Helical" evidence="5">
    <location>
        <begin position="260"/>
        <end position="282"/>
    </location>
</feature>
<proteinExistence type="predicted"/>
<dbReference type="PROSITE" id="PS51257">
    <property type="entry name" value="PROKAR_LIPOPROTEIN"/>
    <property type="match status" value="1"/>
</dbReference>
<feature type="transmembrane region" description="Helical" evidence="5">
    <location>
        <begin position="321"/>
        <end position="348"/>
    </location>
</feature>
<keyword evidence="3 5" id="KW-1133">Transmembrane helix</keyword>
<sequence>MKNQDKEWPQILTIILACIPGITSALIFTWPSVFIPILIQKNGKYEMSEDEANYLPIIASAGCMMAIVFFKLPDVIGRKYSLLLLAIPQAIYWIITIFARSSYWFYVARFIGGISDAIFYTALPIYLGEVTTPKIRGTWGNGQTFSFNAGFFLINGIGSYLSIELTAYILLPLPIIFAIAFAFMPESPYYYIMKKNGEKAKQISETGTWSDLFKINSNRRALIACVFLRFAQQLAGIAVFEGYFQFIFEKVGATAFNPQTSALLFTGALWFVMTGFSFSLDFFGRCKSFVVSSLGCAICLAVESIYFYLDEFGEDVNLENFQWIPIAGLLIYVVFYGGGLGILPSLMAGELFSASIKGKALALANVLYGLIGVIVMYVFKILIEIEGLYAPFAFFSFCSFVCFVLAFYIVPETRGKTLEEIQQYLKHK</sequence>
<dbReference type="AlphaFoldDB" id="A0ABD1F303"/>
<evidence type="ECO:0000256" key="5">
    <source>
        <dbReference type="SAM" id="Phobius"/>
    </source>
</evidence>
<feature type="transmembrane region" description="Helical" evidence="5">
    <location>
        <begin position="12"/>
        <end position="39"/>
    </location>
</feature>
<dbReference type="InterPro" id="IPR020846">
    <property type="entry name" value="MFS_dom"/>
</dbReference>
<dbReference type="InterPro" id="IPR036259">
    <property type="entry name" value="MFS_trans_sf"/>
</dbReference>
<dbReference type="InterPro" id="IPR050549">
    <property type="entry name" value="MFS_Trehalose_Transporter"/>
</dbReference>
<reference evidence="7 8" key="1">
    <citation type="submission" date="2024-05" db="EMBL/GenBank/DDBJ databases">
        <title>Genetic variation in Jamaican populations of the coffee berry borer (Hypothenemus hampei).</title>
        <authorList>
            <person name="Errbii M."/>
            <person name="Myrie A."/>
        </authorList>
    </citation>
    <scope>NUCLEOTIDE SEQUENCE [LARGE SCALE GENOMIC DNA]</scope>
    <source>
        <strain evidence="7">JA-Hopewell-2020-01-JO</strain>
        <tissue evidence="7">Whole body</tissue>
    </source>
</reference>
<dbReference type="Gene3D" id="1.20.1250.20">
    <property type="entry name" value="MFS general substrate transporter like domains"/>
    <property type="match status" value="2"/>
</dbReference>
<comment type="caution">
    <text evidence="7">The sequence shown here is derived from an EMBL/GenBank/DDBJ whole genome shotgun (WGS) entry which is preliminary data.</text>
</comment>
<feature type="transmembrane region" description="Helical" evidence="5">
    <location>
        <begin position="54"/>
        <end position="73"/>
    </location>
</feature>
<keyword evidence="2 5" id="KW-0812">Transmembrane</keyword>
<dbReference type="PROSITE" id="PS50850">
    <property type="entry name" value="MFS"/>
    <property type="match status" value="1"/>
</dbReference>
<dbReference type="SUPFAM" id="SSF103473">
    <property type="entry name" value="MFS general substrate transporter"/>
    <property type="match status" value="1"/>
</dbReference>
<dbReference type="GO" id="GO:0016020">
    <property type="term" value="C:membrane"/>
    <property type="evidence" value="ECO:0007669"/>
    <property type="project" value="UniProtKB-SubCell"/>
</dbReference>
<comment type="subcellular location">
    <subcellularLocation>
        <location evidence="1">Membrane</location>
        <topology evidence="1">Multi-pass membrane protein</topology>
    </subcellularLocation>
</comment>
<dbReference type="InterPro" id="IPR005828">
    <property type="entry name" value="MFS_sugar_transport-like"/>
</dbReference>
<keyword evidence="4 5" id="KW-0472">Membrane</keyword>
<organism evidence="7 8">
    <name type="scientific">Hypothenemus hampei</name>
    <name type="common">Coffee berry borer</name>
    <dbReference type="NCBI Taxonomy" id="57062"/>
    <lineage>
        <taxon>Eukaryota</taxon>
        <taxon>Metazoa</taxon>
        <taxon>Ecdysozoa</taxon>
        <taxon>Arthropoda</taxon>
        <taxon>Hexapoda</taxon>
        <taxon>Insecta</taxon>
        <taxon>Pterygota</taxon>
        <taxon>Neoptera</taxon>
        <taxon>Endopterygota</taxon>
        <taxon>Coleoptera</taxon>
        <taxon>Polyphaga</taxon>
        <taxon>Cucujiformia</taxon>
        <taxon>Curculionidae</taxon>
        <taxon>Scolytinae</taxon>
        <taxon>Hypothenemus</taxon>
    </lineage>
</organism>
<keyword evidence="8" id="KW-1185">Reference proteome</keyword>
<evidence type="ECO:0000313" key="7">
    <source>
        <dbReference type="EMBL" id="KAL1506587.1"/>
    </source>
</evidence>
<feature type="transmembrane region" description="Helical" evidence="5">
    <location>
        <begin position="389"/>
        <end position="410"/>
    </location>
</feature>
<dbReference type="PANTHER" id="PTHR48021:SF46">
    <property type="entry name" value="MAJOR FACILITATOR SUPERFAMILY (MFS) PROFILE DOMAIN-CONTAINING PROTEIN"/>
    <property type="match status" value="1"/>
</dbReference>
<dbReference type="PANTHER" id="PTHR48021">
    <property type="match status" value="1"/>
</dbReference>
<feature type="transmembrane region" description="Helical" evidence="5">
    <location>
        <begin position="169"/>
        <end position="192"/>
    </location>
</feature>
<evidence type="ECO:0000259" key="6">
    <source>
        <dbReference type="PROSITE" id="PS50850"/>
    </source>
</evidence>
<dbReference type="Pfam" id="PF00083">
    <property type="entry name" value="Sugar_tr"/>
    <property type="match status" value="2"/>
</dbReference>
<feature type="transmembrane region" description="Helical" evidence="5">
    <location>
        <begin position="80"/>
        <end position="98"/>
    </location>
</feature>
<evidence type="ECO:0000256" key="4">
    <source>
        <dbReference type="ARBA" id="ARBA00023136"/>
    </source>
</evidence>
<accession>A0ABD1F303</accession>
<evidence type="ECO:0000313" key="8">
    <source>
        <dbReference type="Proteomes" id="UP001566132"/>
    </source>
</evidence>
<evidence type="ECO:0000256" key="1">
    <source>
        <dbReference type="ARBA" id="ARBA00004141"/>
    </source>
</evidence>
<evidence type="ECO:0000256" key="3">
    <source>
        <dbReference type="ARBA" id="ARBA00022989"/>
    </source>
</evidence>
<feature type="domain" description="Major facilitator superfamily (MFS) profile" evidence="6">
    <location>
        <begin position="9"/>
        <end position="414"/>
    </location>
</feature>
<name>A0ABD1F303_HYPHA</name>
<feature type="transmembrane region" description="Helical" evidence="5">
    <location>
        <begin position="104"/>
        <end position="123"/>
    </location>
</feature>
<dbReference type="Proteomes" id="UP001566132">
    <property type="component" value="Unassembled WGS sequence"/>
</dbReference>
<feature type="transmembrane region" description="Helical" evidence="5">
    <location>
        <begin position="144"/>
        <end position="163"/>
    </location>
</feature>
<evidence type="ECO:0000256" key="2">
    <source>
        <dbReference type="ARBA" id="ARBA00022692"/>
    </source>
</evidence>
<feature type="transmembrane region" description="Helical" evidence="5">
    <location>
        <begin position="221"/>
        <end position="240"/>
    </location>
</feature>
<dbReference type="EMBL" id="JBDJPC010000004">
    <property type="protein sequence ID" value="KAL1506587.1"/>
    <property type="molecule type" value="Genomic_DNA"/>
</dbReference>
<gene>
    <name evidence="7" type="ORF">ABEB36_005918</name>
</gene>
<feature type="transmembrane region" description="Helical" evidence="5">
    <location>
        <begin position="360"/>
        <end position="383"/>
    </location>
</feature>
<protein>
    <recommendedName>
        <fullName evidence="6">Major facilitator superfamily (MFS) profile domain-containing protein</fullName>
    </recommendedName>
</protein>